<proteinExistence type="predicted"/>
<keyword evidence="4" id="KW-1185">Reference proteome</keyword>
<feature type="domain" description="Tyrosine-protein kinase G-rich" evidence="2">
    <location>
        <begin position="283"/>
        <end position="356"/>
    </location>
</feature>
<reference evidence="3 4" key="1">
    <citation type="submission" date="2018-06" db="EMBL/GenBank/DDBJ databases">
        <title>Spirosoma sp. HMF3257 Genome sequencing and assembly.</title>
        <authorList>
            <person name="Kang H."/>
            <person name="Cha I."/>
            <person name="Kim H."/>
            <person name="Kang J."/>
            <person name="Joh K."/>
        </authorList>
    </citation>
    <scope>NUCLEOTIDE SEQUENCE [LARGE SCALE GENOMIC DNA]</scope>
    <source>
        <strain evidence="3 4">HMF3257</strain>
    </source>
</reference>
<keyword evidence="1" id="KW-1133">Transmembrane helix</keyword>
<evidence type="ECO:0000259" key="2">
    <source>
        <dbReference type="Pfam" id="PF13807"/>
    </source>
</evidence>
<comment type="caution">
    <text evidence="3">The sequence shown here is derived from an EMBL/GenBank/DDBJ whole genome shotgun (WGS) entry which is preliminary data.</text>
</comment>
<dbReference type="GO" id="GO:0005886">
    <property type="term" value="C:plasma membrane"/>
    <property type="evidence" value="ECO:0007669"/>
    <property type="project" value="TreeGrafter"/>
</dbReference>
<accession>A0A327NQP5</accession>
<organism evidence="3 4">
    <name type="scientific">Spirosoma telluris</name>
    <dbReference type="NCBI Taxonomy" id="2183553"/>
    <lineage>
        <taxon>Bacteria</taxon>
        <taxon>Pseudomonadati</taxon>
        <taxon>Bacteroidota</taxon>
        <taxon>Cytophagia</taxon>
        <taxon>Cytophagales</taxon>
        <taxon>Cytophagaceae</taxon>
        <taxon>Spirosoma</taxon>
    </lineage>
</organism>
<dbReference type="AlphaFoldDB" id="A0A327NQP5"/>
<dbReference type="InterPro" id="IPR032807">
    <property type="entry name" value="GNVR"/>
</dbReference>
<dbReference type="Pfam" id="PF13807">
    <property type="entry name" value="GNVR"/>
    <property type="match status" value="1"/>
</dbReference>
<protein>
    <submittedName>
        <fullName evidence="3">Lipopolysaccharide biosynthesis protein</fullName>
    </submittedName>
</protein>
<dbReference type="PANTHER" id="PTHR32309">
    <property type="entry name" value="TYROSINE-PROTEIN KINASE"/>
    <property type="match status" value="1"/>
</dbReference>
<dbReference type="InterPro" id="IPR050445">
    <property type="entry name" value="Bact_polysacc_biosynth/exp"/>
</dbReference>
<keyword evidence="1" id="KW-0812">Transmembrane</keyword>
<feature type="transmembrane region" description="Helical" evidence="1">
    <location>
        <begin position="335"/>
        <end position="354"/>
    </location>
</feature>
<keyword evidence="1" id="KW-0472">Membrane</keyword>
<dbReference type="OrthoDB" id="1522571at2"/>
<evidence type="ECO:0000256" key="1">
    <source>
        <dbReference type="SAM" id="Phobius"/>
    </source>
</evidence>
<sequence length="360" mass="40087">MSAKEARGKDIKDTIDEDEIKIRLSDAVLFLKGIRWTIIRWAGAFFILGILYALSQQNEFIATVKVMPEHKTGGGSGGLGDLKSLAGLAGVNLDNLNGLSEAIRPDLYPDILQSVPFSLYLLNQPVTTLTSQKPQSLQSYLIEQDQKGITRFLGSLFTSDPDESLTTPSSGSTLRLTKLQETLVKDISQRVGAAMDKKSGIITINAQMPDPIVVATVASQAMDYLAKYVTHYRTEKSRKQVDFLKQQISDARSRYETAEFALSSYRDRNRSIYLNTAKIEEQRLQADYLLAQTVYTDLSKQLEQARIKVQEESPVFQILEPARVPLRKSGPKRTAIVVGFTVAGVIIGIAVALMRKFFFR</sequence>
<dbReference type="GO" id="GO:0004713">
    <property type="term" value="F:protein tyrosine kinase activity"/>
    <property type="evidence" value="ECO:0007669"/>
    <property type="project" value="TreeGrafter"/>
</dbReference>
<dbReference type="EMBL" id="QLII01000001">
    <property type="protein sequence ID" value="RAI76104.1"/>
    <property type="molecule type" value="Genomic_DNA"/>
</dbReference>
<dbReference type="PANTHER" id="PTHR32309:SF13">
    <property type="entry name" value="FERRIC ENTEROBACTIN TRANSPORT PROTEIN FEPE"/>
    <property type="match status" value="1"/>
</dbReference>
<evidence type="ECO:0000313" key="3">
    <source>
        <dbReference type="EMBL" id="RAI76104.1"/>
    </source>
</evidence>
<evidence type="ECO:0000313" key="4">
    <source>
        <dbReference type="Proteomes" id="UP000249016"/>
    </source>
</evidence>
<dbReference type="RefSeq" id="WP_111345303.1">
    <property type="nucleotide sequence ID" value="NZ_QLII01000001.1"/>
</dbReference>
<gene>
    <name evidence="3" type="ORF">HMF3257_21410</name>
</gene>
<dbReference type="Proteomes" id="UP000249016">
    <property type="component" value="Unassembled WGS sequence"/>
</dbReference>
<name>A0A327NQP5_9BACT</name>
<feature type="transmembrane region" description="Helical" evidence="1">
    <location>
        <begin position="38"/>
        <end position="55"/>
    </location>
</feature>